<evidence type="ECO:0000256" key="4">
    <source>
        <dbReference type="ARBA" id="ARBA00022840"/>
    </source>
</evidence>
<name>A0A0M0LI80_9BACI</name>
<dbReference type="STRING" id="284581.AMD01_03230"/>
<dbReference type="RefSeq" id="WP_053399937.1">
    <property type="nucleotide sequence ID" value="NZ_CP061868.1"/>
</dbReference>
<dbReference type="PANTHER" id="PTHR24220">
    <property type="entry name" value="IMPORT ATP-BINDING PROTEIN"/>
    <property type="match status" value="1"/>
</dbReference>
<organism evidence="6 7">
    <name type="scientific">Priestia koreensis</name>
    <dbReference type="NCBI Taxonomy" id="284581"/>
    <lineage>
        <taxon>Bacteria</taxon>
        <taxon>Bacillati</taxon>
        <taxon>Bacillota</taxon>
        <taxon>Bacilli</taxon>
        <taxon>Bacillales</taxon>
        <taxon>Bacillaceae</taxon>
        <taxon>Priestia</taxon>
    </lineage>
</organism>
<dbReference type="OrthoDB" id="9791546at2"/>
<comment type="similarity">
    <text evidence="1">Belongs to the ABC transporter superfamily.</text>
</comment>
<dbReference type="Proteomes" id="UP000037558">
    <property type="component" value="Unassembled WGS sequence"/>
</dbReference>
<gene>
    <name evidence="6" type="ORF">AMD01_03230</name>
</gene>
<dbReference type="CDD" id="cd03255">
    <property type="entry name" value="ABC_MJ0796_LolCDE_FtsE"/>
    <property type="match status" value="1"/>
</dbReference>
<dbReference type="InterPro" id="IPR015854">
    <property type="entry name" value="ABC_transpr_LolD-like"/>
</dbReference>
<dbReference type="SMART" id="SM00382">
    <property type="entry name" value="AAA"/>
    <property type="match status" value="1"/>
</dbReference>
<protein>
    <submittedName>
        <fullName evidence="6">ABC transporter ATP-binding protein</fullName>
    </submittedName>
</protein>
<dbReference type="GO" id="GO:0005524">
    <property type="term" value="F:ATP binding"/>
    <property type="evidence" value="ECO:0007669"/>
    <property type="project" value="UniProtKB-KW"/>
</dbReference>
<dbReference type="GO" id="GO:0016887">
    <property type="term" value="F:ATP hydrolysis activity"/>
    <property type="evidence" value="ECO:0007669"/>
    <property type="project" value="InterPro"/>
</dbReference>
<dbReference type="FunFam" id="3.40.50.300:FF:000032">
    <property type="entry name" value="Export ABC transporter ATP-binding protein"/>
    <property type="match status" value="1"/>
</dbReference>
<dbReference type="GO" id="GO:0005886">
    <property type="term" value="C:plasma membrane"/>
    <property type="evidence" value="ECO:0007669"/>
    <property type="project" value="TreeGrafter"/>
</dbReference>
<dbReference type="SUPFAM" id="SSF52540">
    <property type="entry name" value="P-loop containing nucleoside triphosphate hydrolases"/>
    <property type="match status" value="1"/>
</dbReference>
<keyword evidence="3" id="KW-0547">Nucleotide-binding</keyword>
<accession>A0A0M0LI80</accession>
<evidence type="ECO:0000256" key="1">
    <source>
        <dbReference type="ARBA" id="ARBA00005417"/>
    </source>
</evidence>
<evidence type="ECO:0000259" key="5">
    <source>
        <dbReference type="PROSITE" id="PS50893"/>
    </source>
</evidence>
<dbReference type="PROSITE" id="PS50893">
    <property type="entry name" value="ABC_TRANSPORTER_2"/>
    <property type="match status" value="1"/>
</dbReference>
<keyword evidence="2" id="KW-0813">Transport</keyword>
<dbReference type="Gene3D" id="3.40.50.300">
    <property type="entry name" value="P-loop containing nucleotide triphosphate hydrolases"/>
    <property type="match status" value="1"/>
</dbReference>
<dbReference type="InterPro" id="IPR027417">
    <property type="entry name" value="P-loop_NTPase"/>
</dbReference>
<dbReference type="EMBL" id="LILC01000002">
    <property type="protein sequence ID" value="KOO50764.1"/>
    <property type="molecule type" value="Genomic_DNA"/>
</dbReference>
<dbReference type="PROSITE" id="PS00211">
    <property type="entry name" value="ABC_TRANSPORTER_1"/>
    <property type="match status" value="1"/>
</dbReference>
<evidence type="ECO:0000256" key="2">
    <source>
        <dbReference type="ARBA" id="ARBA00022448"/>
    </source>
</evidence>
<evidence type="ECO:0000313" key="7">
    <source>
        <dbReference type="Proteomes" id="UP000037558"/>
    </source>
</evidence>
<keyword evidence="4 6" id="KW-0067">ATP-binding</keyword>
<proteinExistence type="inferred from homology"/>
<keyword evidence="7" id="KW-1185">Reference proteome</keyword>
<dbReference type="InterPro" id="IPR017911">
    <property type="entry name" value="MacB-like_ATP-bd"/>
</dbReference>
<dbReference type="InterPro" id="IPR003593">
    <property type="entry name" value="AAA+_ATPase"/>
</dbReference>
<reference evidence="7" key="1">
    <citation type="submission" date="2015-08" db="EMBL/GenBank/DDBJ databases">
        <title>Fjat-14210 dsm16467.</title>
        <authorList>
            <person name="Liu B."/>
            <person name="Wang J."/>
            <person name="Zhu Y."/>
            <person name="Liu G."/>
            <person name="Chen Q."/>
            <person name="Chen Z."/>
            <person name="Lan J."/>
            <person name="Che J."/>
            <person name="Ge C."/>
            <person name="Shi H."/>
            <person name="Pan Z."/>
            <person name="Liu X."/>
        </authorList>
    </citation>
    <scope>NUCLEOTIDE SEQUENCE [LARGE SCALE GENOMIC DNA]</scope>
    <source>
        <strain evidence="7">DSM 16467</strain>
    </source>
</reference>
<dbReference type="PATRIC" id="fig|284581.3.peg.934"/>
<dbReference type="GO" id="GO:0022857">
    <property type="term" value="F:transmembrane transporter activity"/>
    <property type="evidence" value="ECO:0007669"/>
    <property type="project" value="TreeGrafter"/>
</dbReference>
<sequence length="249" mass="27793">MNQIVKVENVSKVYEEGNRSFYALKGVSMEVKKGEFLAIMGRSGSGKSTLLNMLSGLDQPSKGSVFLNGRSLYSLGDKQLTNIRRREVGFIFQFFNLLPVLTVFENVVLPLELAGQKRTRKSGEELLKRLGIDHLKDQYPSQLSGGQQQRVAIARSLITKPSIILADEPTGSLDSKTGKETLAILREFCDHLGHSLVMVTHDATVASYAHRVLFLQDGRVKDELTLLNEGYSRKEYIAQITERVEGMMV</sequence>
<comment type="caution">
    <text evidence="6">The sequence shown here is derived from an EMBL/GenBank/DDBJ whole genome shotgun (WGS) entry which is preliminary data.</text>
</comment>
<dbReference type="AlphaFoldDB" id="A0A0M0LI80"/>
<feature type="domain" description="ABC transporter" evidence="5">
    <location>
        <begin position="5"/>
        <end position="242"/>
    </location>
</feature>
<dbReference type="InterPro" id="IPR017871">
    <property type="entry name" value="ABC_transporter-like_CS"/>
</dbReference>
<dbReference type="Pfam" id="PF00005">
    <property type="entry name" value="ABC_tran"/>
    <property type="match status" value="1"/>
</dbReference>
<dbReference type="GO" id="GO:0098796">
    <property type="term" value="C:membrane protein complex"/>
    <property type="evidence" value="ECO:0007669"/>
    <property type="project" value="UniProtKB-ARBA"/>
</dbReference>
<dbReference type="PANTHER" id="PTHR24220:SF86">
    <property type="entry name" value="ABC TRANSPORTER ABCH.1"/>
    <property type="match status" value="1"/>
</dbReference>
<evidence type="ECO:0000313" key="6">
    <source>
        <dbReference type="EMBL" id="KOO50764.1"/>
    </source>
</evidence>
<dbReference type="InterPro" id="IPR003439">
    <property type="entry name" value="ABC_transporter-like_ATP-bd"/>
</dbReference>
<evidence type="ECO:0000256" key="3">
    <source>
        <dbReference type="ARBA" id="ARBA00022741"/>
    </source>
</evidence>